<feature type="coiled-coil region" evidence="1">
    <location>
        <begin position="179"/>
        <end position="206"/>
    </location>
</feature>
<accession>A0ABY0IBJ9</accession>
<keyword evidence="1" id="KW-0175">Coiled coil</keyword>
<comment type="caution">
    <text evidence="4">The sequence shown here is derived from an EMBL/GenBank/DDBJ whole genome shotgun (WGS) entry which is preliminary data.</text>
</comment>
<dbReference type="PANTHER" id="PTHR33055">
    <property type="entry name" value="TRANSPOSASE FOR INSERTION SEQUENCE ELEMENT IS1111A"/>
    <property type="match status" value="1"/>
</dbReference>
<evidence type="ECO:0000259" key="3">
    <source>
        <dbReference type="Pfam" id="PF02371"/>
    </source>
</evidence>
<protein>
    <submittedName>
        <fullName evidence="4">IS110 family transposase</fullName>
    </submittedName>
</protein>
<evidence type="ECO:0000313" key="5">
    <source>
        <dbReference type="Proteomes" id="UP000443582"/>
    </source>
</evidence>
<organism evidence="4 5">
    <name type="scientific">Halobacteriovorax vibrionivorans</name>
    <dbReference type="NCBI Taxonomy" id="2152716"/>
    <lineage>
        <taxon>Bacteria</taxon>
        <taxon>Pseudomonadati</taxon>
        <taxon>Bdellovibrionota</taxon>
        <taxon>Bacteriovoracia</taxon>
        <taxon>Bacteriovoracales</taxon>
        <taxon>Halobacteriovoraceae</taxon>
        <taxon>Halobacteriovorax</taxon>
    </lineage>
</organism>
<sequence length="334" mass="38223">MKNVSVLGIDLAKNIFQLHGVNSNGDTVIKRKVKRSQLIAYIQKLPNCLIGIEACGASHYWAREFKKLGHEVKMMPPQYVKPYVKTNKTDAADAEAICEAVTRKNMRFVPDKSIASQDIQSMHRARKRLVRNKTSLVNEMRGLLMEYGIFIPKAVRNFNKYMPKIMKENNLTNSFKETLQELYEEYEFIKIKIENYDLRIEKHTEESPTCKRLLTVKGIGKLTASILSSIDIKEFNNGREFAAWLGLTPRQHSSGGKDVFLGISKRGDSYIRSLLVHGARIALHWSARYDDKLSKWAQSVKERRGHNKACVALANKLARIAFSVMRNNTEYKLA</sequence>
<evidence type="ECO:0000313" key="4">
    <source>
        <dbReference type="EMBL" id="RZF20357.1"/>
    </source>
</evidence>
<keyword evidence="5" id="KW-1185">Reference proteome</keyword>
<dbReference type="Pfam" id="PF01548">
    <property type="entry name" value="DEDD_Tnp_IS110"/>
    <property type="match status" value="1"/>
</dbReference>
<dbReference type="InterPro" id="IPR003346">
    <property type="entry name" value="Transposase_20"/>
</dbReference>
<reference evidence="5" key="1">
    <citation type="journal article" date="2019" name="Int. J. Syst. Evol. Microbiol.">
        <title>Halobacteriovorax valvorus sp. nov., a novel prokaryotic predator isolated from coastal seawater of China.</title>
        <authorList>
            <person name="Chen M.-X."/>
        </authorList>
    </citation>
    <scope>NUCLEOTIDE SEQUENCE [LARGE SCALE GENOMIC DNA]</scope>
    <source>
        <strain evidence="5">BL9</strain>
    </source>
</reference>
<evidence type="ECO:0000256" key="1">
    <source>
        <dbReference type="SAM" id="Coils"/>
    </source>
</evidence>
<name>A0ABY0IBJ9_9BACT</name>
<proteinExistence type="predicted"/>
<feature type="domain" description="Transposase IS116/IS110/IS902 C-terminal" evidence="3">
    <location>
        <begin position="210"/>
        <end position="288"/>
    </location>
</feature>
<gene>
    <name evidence="4" type="ORF">DAY19_15020</name>
</gene>
<dbReference type="EMBL" id="QDKL01000007">
    <property type="protein sequence ID" value="RZF20357.1"/>
    <property type="molecule type" value="Genomic_DNA"/>
</dbReference>
<dbReference type="Proteomes" id="UP000443582">
    <property type="component" value="Unassembled WGS sequence"/>
</dbReference>
<dbReference type="InterPro" id="IPR047650">
    <property type="entry name" value="Transpos_IS110"/>
</dbReference>
<feature type="domain" description="Transposase IS110-like N-terminal" evidence="2">
    <location>
        <begin position="7"/>
        <end position="147"/>
    </location>
</feature>
<dbReference type="InterPro" id="IPR002525">
    <property type="entry name" value="Transp_IS110-like_N"/>
</dbReference>
<evidence type="ECO:0000259" key="2">
    <source>
        <dbReference type="Pfam" id="PF01548"/>
    </source>
</evidence>
<dbReference type="NCBIfam" id="NF033542">
    <property type="entry name" value="transpos_IS110"/>
    <property type="match status" value="1"/>
</dbReference>
<dbReference type="Pfam" id="PF02371">
    <property type="entry name" value="Transposase_20"/>
    <property type="match status" value="1"/>
</dbReference>
<dbReference type="PANTHER" id="PTHR33055:SF3">
    <property type="entry name" value="PUTATIVE TRANSPOSASE FOR IS117-RELATED"/>
    <property type="match status" value="1"/>
</dbReference>
<dbReference type="RefSeq" id="WP_115363981.1">
    <property type="nucleotide sequence ID" value="NZ_QDKL01000007.1"/>
</dbReference>